<sequence length="413" mass="44674">MSLEVRTIGDYDFPGWLRAAKAGFHRPPSVTEEEIGLRRSQTDLDRTQGAFDEGRCVATFRSMPRELTVPGGAVLPASAITNVSVTATHRRRGLASRMMAAELDASVRRGEPVAILVAAEYRIYGRFGFGPAAGVTEWEVDTARAGRPQGAPSDSGRIDLADPSEVLKLGPLLHDRVRLRHPGAINRTERNWEYATGTVINPSFPWKEPTFVLYRDASGRVDGLAAYTAEDTWHGMFPKVPLTVRELIAATPEAERALWRYMLAMDWVATVRTGFRGQDDVLPLLLDDPRAAHVHSTSDFLWLRLLDVPRALAARTYAAPGSAVLDVADPDGYAAGRFRLEAAADGTATAEAAPSAAPDVSLTAAALASLYLGDESAARLTVTGGVTESRPGGAARVDALFRTARKPWPIDTF</sequence>
<dbReference type="Gene3D" id="3.30.1050.10">
    <property type="entry name" value="SCP2 sterol-binding domain"/>
    <property type="match status" value="1"/>
</dbReference>
<dbReference type="InterPro" id="IPR041380">
    <property type="entry name" value="Acetyltransf_17"/>
</dbReference>
<dbReference type="InterPro" id="IPR016181">
    <property type="entry name" value="Acyl_CoA_acyltransferase"/>
</dbReference>
<dbReference type="NCBIfam" id="NF002367">
    <property type="entry name" value="PRK01346.1-4"/>
    <property type="match status" value="1"/>
</dbReference>
<dbReference type="PANTHER" id="PTHR37817">
    <property type="entry name" value="N-ACETYLTRANSFERASE EIS"/>
    <property type="match status" value="1"/>
</dbReference>
<comment type="subunit">
    <text evidence="4">Homohexamer; trimer of dimers.</text>
</comment>
<dbReference type="InterPro" id="IPR022902">
    <property type="entry name" value="NAcTrfase_Eis"/>
</dbReference>
<dbReference type="InterPro" id="IPR000182">
    <property type="entry name" value="GNAT_dom"/>
</dbReference>
<reference evidence="6 7" key="1">
    <citation type="submission" date="2017-06" db="EMBL/GenBank/DDBJ databases">
        <authorList>
            <person name="Kim H.J."/>
            <person name="Triplett B.A."/>
        </authorList>
    </citation>
    <scope>NUCLEOTIDE SEQUENCE [LARGE SCALE GENOMIC DNA]</scope>
    <source>
        <strain evidence="6 7">CGMCC 4.1858</strain>
    </source>
</reference>
<keyword evidence="2 4" id="KW-0808">Transferase</keyword>
<dbReference type="SUPFAM" id="SSF55729">
    <property type="entry name" value="Acyl-CoA N-acyltransferases (Nat)"/>
    <property type="match status" value="1"/>
</dbReference>
<dbReference type="HAMAP" id="MF_01812">
    <property type="entry name" value="Eis"/>
    <property type="match status" value="1"/>
</dbReference>
<evidence type="ECO:0000313" key="7">
    <source>
        <dbReference type="Proteomes" id="UP000198280"/>
    </source>
</evidence>
<dbReference type="Gene3D" id="3.40.630.30">
    <property type="match status" value="2"/>
</dbReference>
<keyword evidence="3 4" id="KW-0012">Acyltransferase</keyword>
<dbReference type="InterPro" id="IPR025559">
    <property type="entry name" value="Eis_dom"/>
</dbReference>
<evidence type="ECO:0000259" key="5">
    <source>
        <dbReference type="PROSITE" id="PS51186"/>
    </source>
</evidence>
<dbReference type="GO" id="GO:0034069">
    <property type="term" value="F:aminoglycoside N-acetyltransferase activity"/>
    <property type="evidence" value="ECO:0007669"/>
    <property type="project" value="TreeGrafter"/>
</dbReference>
<dbReference type="InterPro" id="IPR036527">
    <property type="entry name" value="SCP2_sterol-bd_dom_sf"/>
</dbReference>
<dbReference type="Pfam" id="PF13527">
    <property type="entry name" value="Acetyltransf_9"/>
    <property type="match status" value="1"/>
</dbReference>
<dbReference type="InterPro" id="IPR051554">
    <property type="entry name" value="Acetyltransferase_Eis"/>
</dbReference>
<dbReference type="GO" id="GO:0030649">
    <property type="term" value="P:aminoglycoside antibiotic catabolic process"/>
    <property type="evidence" value="ECO:0007669"/>
    <property type="project" value="TreeGrafter"/>
</dbReference>
<feature type="active site" description="Proton donor" evidence="4">
    <location>
        <position position="124"/>
    </location>
</feature>
<keyword evidence="7" id="KW-1185">Reference proteome</keyword>
<feature type="binding site" evidence="4">
    <location>
        <begin position="83"/>
        <end position="85"/>
    </location>
    <ligand>
        <name>acetyl-CoA</name>
        <dbReference type="ChEBI" id="CHEBI:57288"/>
    </ligand>
</feature>
<dbReference type="SUPFAM" id="SSF55718">
    <property type="entry name" value="SCP-like"/>
    <property type="match status" value="1"/>
</dbReference>
<dbReference type="RefSeq" id="WP_089227676.1">
    <property type="nucleotide sequence ID" value="NZ_FZOF01000024.1"/>
</dbReference>
<dbReference type="Proteomes" id="UP000198280">
    <property type="component" value="Unassembled WGS sequence"/>
</dbReference>
<name>A0A239MHJ4_9ACTN</name>
<protein>
    <submittedName>
        <fullName evidence="6">Predicted acetyltransferase</fullName>
    </submittedName>
</protein>
<feature type="binding site" evidence="4">
    <location>
        <begin position="91"/>
        <end position="96"/>
    </location>
    <ligand>
        <name>acetyl-CoA</name>
        <dbReference type="ChEBI" id="CHEBI:57288"/>
    </ligand>
</feature>
<dbReference type="PROSITE" id="PS51186">
    <property type="entry name" value="GNAT"/>
    <property type="match status" value="1"/>
</dbReference>
<feature type="domain" description="N-acetyltransferase" evidence="5">
    <location>
        <begin position="3"/>
        <end position="150"/>
    </location>
</feature>
<dbReference type="Pfam" id="PF17668">
    <property type="entry name" value="Acetyltransf_17"/>
    <property type="match status" value="1"/>
</dbReference>
<organism evidence="6 7">
    <name type="scientific">Actinacidiphila glaucinigra</name>
    <dbReference type="NCBI Taxonomy" id="235986"/>
    <lineage>
        <taxon>Bacteria</taxon>
        <taxon>Bacillati</taxon>
        <taxon>Actinomycetota</taxon>
        <taxon>Actinomycetes</taxon>
        <taxon>Kitasatosporales</taxon>
        <taxon>Streptomycetaceae</taxon>
        <taxon>Actinacidiphila</taxon>
    </lineage>
</organism>
<evidence type="ECO:0000256" key="3">
    <source>
        <dbReference type="ARBA" id="ARBA00023315"/>
    </source>
</evidence>
<evidence type="ECO:0000256" key="4">
    <source>
        <dbReference type="HAMAP-Rule" id="MF_01812"/>
    </source>
</evidence>
<gene>
    <name evidence="6" type="ORF">SAMN05216252_124116</name>
</gene>
<comment type="similarity">
    <text evidence="1 4">Belongs to the acetyltransferase Eis family.</text>
</comment>
<accession>A0A239MHJ4</accession>
<dbReference type="AlphaFoldDB" id="A0A239MHJ4"/>
<feature type="active site" description="Proton acceptor; via carboxylate" evidence="4">
    <location>
        <position position="413"/>
    </location>
</feature>
<evidence type="ECO:0000256" key="1">
    <source>
        <dbReference type="ARBA" id="ARBA00009213"/>
    </source>
</evidence>
<comment type="caution">
    <text evidence="4">Lacks conserved residue(s) required for the propagation of feature annotation.</text>
</comment>
<dbReference type="EMBL" id="FZOF01000024">
    <property type="protein sequence ID" value="SNT42175.1"/>
    <property type="molecule type" value="Genomic_DNA"/>
</dbReference>
<evidence type="ECO:0000256" key="2">
    <source>
        <dbReference type="ARBA" id="ARBA00022679"/>
    </source>
</evidence>
<evidence type="ECO:0000313" key="6">
    <source>
        <dbReference type="EMBL" id="SNT42175.1"/>
    </source>
</evidence>
<proteinExistence type="inferred from homology"/>
<dbReference type="OrthoDB" id="8399956at2"/>
<dbReference type="PANTHER" id="PTHR37817:SF1">
    <property type="entry name" value="N-ACETYLTRANSFERASE EIS"/>
    <property type="match status" value="1"/>
</dbReference>
<dbReference type="Pfam" id="PF13530">
    <property type="entry name" value="SCP2_2"/>
    <property type="match status" value="1"/>
</dbReference>